<proteinExistence type="predicted"/>
<organism evidence="1 2">
    <name type="scientific">Plakobranchus ocellatus</name>
    <dbReference type="NCBI Taxonomy" id="259542"/>
    <lineage>
        <taxon>Eukaryota</taxon>
        <taxon>Metazoa</taxon>
        <taxon>Spiralia</taxon>
        <taxon>Lophotrochozoa</taxon>
        <taxon>Mollusca</taxon>
        <taxon>Gastropoda</taxon>
        <taxon>Heterobranchia</taxon>
        <taxon>Euthyneura</taxon>
        <taxon>Panpulmonata</taxon>
        <taxon>Sacoglossa</taxon>
        <taxon>Placobranchoidea</taxon>
        <taxon>Plakobranchidae</taxon>
        <taxon>Plakobranchus</taxon>
    </lineage>
</organism>
<accession>A0AAV4A5Z9</accession>
<evidence type="ECO:0000313" key="2">
    <source>
        <dbReference type="Proteomes" id="UP000735302"/>
    </source>
</evidence>
<dbReference type="EMBL" id="BLXT01003724">
    <property type="protein sequence ID" value="GFO03124.1"/>
    <property type="molecule type" value="Genomic_DNA"/>
</dbReference>
<keyword evidence="2" id="KW-1185">Reference proteome</keyword>
<evidence type="ECO:0000313" key="1">
    <source>
        <dbReference type="EMBL" id="GFO03124.1"/>
    </source>
</evidence>
<sequence>MLYNGLLLMRIGRGGGSGVGCGTVDNNLPEICRDSFVASSSPATGALAWRRARKSEITLLWTGYKQKNQTTAGTNSPDGKFLSQSEEATSIAVGRCLQAVSLALTMGKRGSKT</sequence>
<protein>
    <submittedName>
        <fullName evidence="1">Uncharacterized protein</fullName>
    </submittedName>
</protein>
<gene>
    <name evidence="1" type="ORF">PoB_002962900</name>
</gene>
<comment type="caution">
    <text evidence="1">The sequence shown here is derived from an EMBL/GenBank/DDBJ whole genome shotgun (WGS) entry which is preliminary data.</text>
</comment>
<dbReference type="AlphaFoldDB" id="A0AAV4A5Z9"/>
<reference evidence="1 2" key="1">
    <citation type="journal article" date="2021" name="Elife">
        <title>Chloroplast acquisition without the gene transfer in kleptoplastic sea slugs, Plakobranchus ocellatus.</title>
        <authorList>
            <person name="Maeda T."/>
            <person name="Takahashi S."/>
            <person name="Yoshida T."/>
            <person name="Shimamura S."/>
            <person name="Takaki Y."/>
            <person name="Nagai Y."/>
            <person name="Toyoda A."/>
            <person name="Suzuki Y."/>
            <person name="Arimoto A."/>
            <person name="Ishii H."/>
            <person name="Satoh N."/>
            <person name="Nishiyama T."/>
            <person name="Hasebe M."/>
            <person name="Maruyama T."/>
            <person name="Minagawa J."/>
            <person name="Obokata J."/>
            <person name="Shigenobu S."/>
        </authorList>
    </citation>
    <scope>NUCLEOTIDE SEQUENCE [LARGE SCALE GENOMIC DNA]</scope>
</reference>
<dbReference type="Proteomes" id="UP000735302">
    <property type="component" value="Unassembled WGS sequence"/>
</dbReference>
<name>A0AAV4A5Z9_9GAST</name>